<protein>
    <recommendedName>
        <fullName evidence="5">Exodeoxyribonuclease 7 large subunit</fullName>
        <ecNumber evidence="5">3.1.11.6</ecNumber>
    </recommendedName>
    <alternativeName>
        <fullName evidence="5">Exodeoxyribonuclease VII large subunit</fullName>
        <shortName evidence="5">Exonuclease VII large subunit</shortName>
    </alternativeName>
</protein>
<dbReference type="EC" id="3.1.11.6" evidence="5"/>
<dbReference type="GO" id="GO:0008855">
    <property type="term" value="F:exodeoxyribonuclease VII activity"/>
    <property type="evidence" value="ECO:0007669"/>
    <property type="project" value="UniProtKB-UniRule"/>
</dbReference>
<evidence type="ECO:0000313" key="9">
    <source>
        <dbReference type="EMBL" id="RDY22045.1"/>
    </source>
</evidence>
<dbReference type="EMBL" id="MBEW02000002">
    <property type="protein sequence ID" value="RDY22045.1"/>
    <property type="molecule type" value="Genomic_DNA"/>
</dbReference>
<keyword evidence="4 5" id="KW-0269">Exonuclease</keyword>
<evidence type="ECO:0000259" key="8">
    <source>
        <dbReference type="Pfam" id="PF13742"/>
    </source>
</evidence>
<reference evidence="9 10" key="1">
    <citation type="journal article" date="2016" name="Genome Announc.">
        <title>Draft Genome Sequence of Criibacterium bergeronii gen. nov., sp. nov., Strain CCRI-22567T, Isolated from a Vaginal Sample from a Woman with Bacterial Vaginosis.</title>
        <authorList>
            <person name="Maheux A.F."/>
            <person name="Berube E."/>
            <person name="Boudreau D.K."/>
            <person name="Raymond F."/>
            <person name="Corbeil J."/>
            <person name="Roy P.H."/>
            <person name="Boissinot M."/>
            <person name="Omar R.F."/>
        </authorList>
    </citation>
    <scope>NUCLEOTIDE SEQUENCE [LARGE SCALE GENOMIC DNA]</scope>
    <source>
        <strain evidence="9 10">CCRI-22567</strain>
    </source>
</reference>
<dbReference type="Pfam" id="PF13742">
    <property type="entry name" value="tRNA_anti_2"/>
    <property type="match status" value="1"/>
</dbReference>
<dbReference type="InterPro" id="IPR003753">
    <property type="entry name" value="Exonuc_VII_L"/>
</dbReference>
<dbReference type="NCBIfam" id="TIGR00237">
    <property type="entry name" value="xseA"/>
    <property type="match status" value="1"/>
</dbReference>
<dbReference type="PANTHER" id="PTHR30008">
    <property type="entry name" value="EXODEOXYRIBONUCLEASE 7 LARGE SUBUNIT"/>
    <property type="match status" value="1"/>
</dbReference>
<dbReference type="PANTHER" id="PTHR30008:SF0">
    <property type="entry name" value="EXODEOXYRIBONUCLEASE 7 LARGE SUBUNIT"/>
    <property type="match status" value="1"/>
</dbReference>
<dbReference type="Pfam" id="PF02601">
    <property type="entry name" value="Exonuc_VII_L"/>
    <property type="match status" value="1"/>
</dbReference>
<dbReference type="GO" id="GO:0006308">
    <property type="term" value="P:DNA catabolic process"/>
    <property type="evidence" value="ECO:0007669"/>
    <property type="project" value="UniProtKB-UniRule"/>
</dbReference>
<keyword evidence="1 5" id="KW-0963">Cytoplasm</keyword>
<dbReference type="CDD" id="cd04489">
    <property type="entry name" value="ExoVII_LU_OBF"/>
    <property type="match status" value="1"/>
</dbReference>
<dbReference type="Proteomes" id="UP000093352">
    <property type="component" value="Unassembled WGS sequence"/>
</dbReference>
<comment type="caution">
    <text evidence="9">The sequence shown here is derived from an EMBL/GenBank/DDBJ whole genome shotgun (WGS) entry which is preliminary data.</text>
</comment>
<keyword evidence="10" id="KW-1185">Reference proteome</keyword>
<feature type="domain" description="OB-fold nucleic acid binding" evidence="8">
    <location>
        <begin position="6"/>
        <end position="98"/>
    </location>
</feature>
<name>A0A1C0AES2_9FIRM</name>
<evidence type="ECO:0000256" key="3">
    <source>
        <dbReference type="ARBA" id="ARBA00022801"/>
    </source>
</evidence>
<evidence type="ECO:0000313" key="10">
    <source>
        <dbReference type="Proteomes" id="UP000093352"/>
    </source>
</evidence>
<dbReference type="InterPro" id="IPR020579">
    <property type="entry name" value="Exonuc_VII_lsu_C"/>
</dbReference>
<dbReference type="HAMAP" id="MF_00378">
    <property type="entry name" value="Exonuc_7_L"/>
    <property type="match status" value="1"/>
</dbReference>
<dbReference type="GO" id="GO:0009318">
    <property type="term" value="C:exodeoxyribonuclease VII complex"/>
    <property type="evidence" value="ECO:0007669"/>
    <property type="project" value="UniProtKB-UniRule"/>
</dbReference>
<evidence type="ECO:0000256" key="4">
    <source>
        <dbReference type="ARBA" id="ARBA00022839"/>
    </source>
</evidence>
<dbReference type="STRING" id="1871336.BBG48_07915"/>
<dbReference type="GO" id="GO:0003676">
    <property type="term" value="F:nucleic acid binding"/>
    <property type="evidence" value="ECO:0007669"/>
    <property type="project" value="InterPro"/>
</dbReference>
<feature type="domain" description="Exonuclease VII large subunit C-terminal" evidence="7">
    <location>
        <begin position="122"/>
        <end position="342"/>
    </location>
</feature>
<gene>
    <name evidence="5 9" type="primary">xseA</name>
    <name evidence="9" type="ORF">BBG48_001495</name>
</gene>
<evidence type="ECO:0000259" key="7">
    <source>
        <dbReference type="Pfam" id="PF02601"/>
    </source>
</evidence>
<keyword evidence="2 5" id="KW-0540">Nuclease</keyword>
<dbReference type="GO" id="GO:0005737">
    <property type="term" value="C:cytoplasm"/>
    <property type="evidence" value="ECO:0007669"/>
    <property type="project" value="UniProtKB-SubCell"/>
</dbReference>
<accession>A0A1C0AES2</accession>
<keyword evidence="3 5" id="KW-0378">Hydrolase</keyword>
<comment type="subcellular location">
    <subcellularLocation>
        <location evidence="5 6">Cytoplasm</location>
    </subcellularLocation>
</comment>
<evidence type="ECO:0000256" key="6">
    <source>
        <dbReference type="RuleBase" id="RU004355"/>
    </source>
</evidence>
<evidence type="ECO:0000256" key="5">
    <source>
        <dbReference type="HAMAP-Rule" id="MF_00378"/>
    </source>
</evidence>
<proteinExistence type="inferred from homology"/>
<dbReference type="RefSeq" id="WP_068913796.1">
    <property type="nucleotide sequence ID" value="NZ_MBEW02000002.1"/>
</dbReference>
<organism evidence="9 10">
    <name type="scientific">Criibacterium bergeronii</name>
    <dbReference type="NCBI Taxonomy" id="1871336"/>
    <lineage>
        <taxon>Bacteria</taxon>
        <taxon>Bacillati</taxon>
        <taxon>Bacillota</taxon>
        <taxon>Clostridia</taxon>
        <taxon>Peptostreptococcales</taxon>
        <taxon>Filifactoraceae</taxon>
        <taxon>Criibacterium</taxon>
    </lineage>
</organism>
<comment type="similarity">
    <text evidence="5 6">Belongs to the XseA family.</text>
</comment>
<sequence>MKLKTFTVTKVNQLLSNYVSENPIFNVLSITGEVIDYKETNYGYNFLSLKDEQSRIRAMVFTKTLGDIKLKDGDVITAVGKISFYSRYGTYTFLVNKLEVQGIGYNFEQFAKLYKELAALGYFEESRKKPLPKYPNVIGVVTSTTGAALQDIRAVIIRRYPKITMLVCHAKMQGDNVDVEVADAIHRLEKLGVDTIILSRGGGDADDLAAFNSKLIADTIYNSDVPIISAIGHEIDFSISDFVADKRAATPSIAAEISVPEISEVIKKIDDLKDDITQSFNQVLQNYKLKLSFLEKEIKLGSPAQKIYEKKMMMKDLQSMLNSQFTTLIYSYKQRLQNIEKILSSSDYSKVLEKGFAMVKKDGKIIQSADELLVGDDLLIEFMTGSASATVNNITKGR</sequence>
<dbReference type="InterPro" id="IPR025824">
    <property type="entry name" value="OB-fold_nuc-bd_dom"/>
</dbReference>
<comment type="function">
    <text evidence="5">Bidirectionally degrades single-stranded DNA into large acid-insoluble oligonucleotides, which are then degraded further into small acid-soluble oligonucleotides.</text>
</comment>
<evidence type="ECO:0000256" key="1">
    <source>
        <dbReference type="ARBA" id="ARBA00022490"/>
    </source>
</evidence>
<evidence type="ECO:0000256" key="2">
    <source>
        <dbReference type="ARBA" id="ARBA00022722"/>
    </source>
</evidence>
<dbReference type="AlphaFoldDB" id="A0A1C0AES2"/>
<comment type="catalytic activity">
    <reaction evidence="5 6">
        <text>Exonucleolytic cleavage in either 5'- to 3'- or 3'- to 5'-direction to yield nucleoside 5'-phosphates.</text>
        <dbReference type="EC" id="3.1.11.6"/>
    </reaction>
</comment>
<comment type="subunit">
    <text evidence="5">Heterooligomer composed of large and small subunits.</text>
</comment>